<name>A0A0R2H117_WEIVI</name>
<sequence>MTNTKLNKWDDFKLPRWDTLPGIDLYLDQVIELINGYLAPVTPADEKKILTASMLNNYVKQDLMPAPIKKKYSRQHLVFLIVITLMKQTFTLSEIKSVLTEALAHQSIKAFYDAFCDKQEKALHFVENFQTTESEMAAAQPDAQLEELVTMAISTSLYSKQLIADLIGTEE</sequence>
<proteinExistence type="predicted"/>
<dbReference type="RefSeq" id="WP_057745666.1">
    <property type="nucleotide sequence ID" value="NZ_BJLU01000002.1"/>
</dbReference>
<dbReference type="Pfam" id="PF08876">
    <property type="entry name" value="DUF1836"/>
    <property type="match status" value="1"/>
</dbReference>
<evidence type="ECO:0008006" key="3">
    <source>
        <dbReference type="Google" id="ProtNLM"/>
    </source>
</evidence>
<gene>
    <name evidence="1" type="ORF">IV50_GL000908</name>
</gene>
<dbReference type="EMBL" id="JQBM01000002">
    <property type="protein sequence ID" value="KRN46626.1"/>
    <property type="molecule type" value="Genomic_DNA"/>
</dbReference>
<evidence type="ECO:0000313" key="1">
    <source>
        <dbReference type="EMBL" id="KRN46626.1"/>
    </source>
</evidence>
<dbReference type="OrthoDB" id="3191472at2"/>
<comment type="caution">
    <text evidence="1">The sequence shown here is derived from an EMBL/GenBank/DDBJ whole genome shotgun (WGS) entry which is preliminary data.</text>
</comment>
<protein>
    <recommendedName>
        <fullName evidence="3">DUF1836 domain-containing protein</fullName>
    </recommendedName>
</protein>
<dbReference type="InterPro" id="IPR014975">
    <property type="entry name" value="DUF1836"/>
</dbReference>
<evidence type="ECO:0000313" key="2">
    <source>
        <dbReference type="Proteomes" id="UP000051992"/>
    </source>
</evidence>
<dbReference type="Proteomes" id="UP000051992">
    <property type="component" value="Unassembled WGS sequence"/>
</dbReference>
<dbReference type="AlphaFoldDB" id="A0A0R2H117"/>
<keyword evidence="2" id="KW-1185">Reference proteome</keyword>
<organism evidence="1 2">
    <name type="scientific">Weissella viridescens</name>
    <name type="common">Lactobacillus viridescens</name>
    <dbReference type="NCBI Taxonomy" id="1629"/>
    <lineage>
        <taxon>Bacteria</taxon>
        <taxon>Bacillati</taxon>
        <taxon>Bacillota</taxon>
        <taxon>Bacilli</taxon>
        <taxon>Lactobacillales</taxon>
        <taxon>Lactobacillaceae</taxon>
        <taxon>Weissella</taxon>
    </lineage>
</organism>
<dbReference type="PANTHER" id="PTHR40056">
    <property type="entry name" value="HYPOTHETICAL CYTOSOLIC PROTEIN"/>
    <property type="match status" value="1"/>
</dbReference>
<reference evidence="1 2" key="1">
    <citation type="journal article" date="2015" name="Genome Announc.">
        <title>Expanding the biotechnology potential of lactobacilli through comparative genomics of 213 strains and associated genera.</title>
        <authorList>
            <person name="Sun Z."/>
            <person name="Harris H.M."/>
            <person name="McCann A."/>
            <person name="Guo C."/>
            <person name="Argimon S."/>
            <person name="Zhang W."/>
            <person name="Yang X."/>
            <person name="Jeffery I.B."/>
            <person name="Cooney J.C."/>
            <person name="Kagawa T.F."/>
            <person name="Liu W."/>
            <person name="Song Y."/>
            <person name="Salvetti E."/>
            <person name="Wrobel A."/>
            <person name="Rasinkangas P."/>
            <person name="Parkhill J."/>
            <person name="Rea M.C."/>
            <person name="O'Sullivan O."/>
            <person name="Ritari J."/>
            <person name="Douillard F.P."/>
            <person name="Paul Ross R."/>
            <person name="Yang R."/>
            <person name="Briner A.E."/>
            <person name="Felis G.E."/>
            <person name="de Vos W.M."/>
            <person name="Barrangou R."/>
            <person name="Klaenhammer T.R."/>
            <person name="Caufield P.W."/>
            <person name="Cui Y."/>
            <person name="Zhang H."/>
            <person name="O'Toole P.W."/>
        </authorList>
    </citation>
    <scope>NUCLEOTIDE SEQUENCE [LARGE SCALE GENOMIC DNA]</scope>
    <source>
        <strain evidence="1 2">DSM 20410</strain>
    </source>
</reference>
<dbReference type="PANTHER" id="PTHR40056:SF1">
    <property type="entry name" value="DUF1836 DOMAIN-CONTAINING PROTEIN"/>
    <property type="match status" value="1"/>
</dbReference>
<dbReference type="PATRIC" id="fig|1629.5.peg.916"/>
<accession>A0A0R2H117</accession>